<dbReference type="SMART" id="SM00420">
    <property type="entry name" value="HTH_DEOR"/>
    <property type="match status" value="1"/>
</dbReference>
<dbReference type="Pfam" id="PF00455">
    <property type="entry name" value="DeoRC"/>
    <property type="match status" value="1"/>
</dbReference>
<dbReference type="SUPFAM" id="SSF46785">
    <property type="entry name" value="Winged helix' DNA-binding domain"/>
    <property type="match status" value="1"/>
</dbReference>
<evidence type="ECO:0000256" key="1">
    <source>
        <dbReference type="ARBA" id="ARBA00023015"/>
    </source>
</evidence>
<keyword evidence="1" id="KW-0805">Transcription regulation</keyword>
<reference evidence="5" key="1">
    <citation type="submission" date="2016-08" db="EMBL/GenBank/DDBJ databases">
        <authorList>
            <person name="Seilhamer J.J."/>
        </authorList>
    </citation>
    <scope>NUCLEOTIDE SEQUENCE</scope>
    <source>
        <strain evidence="5">86-1</strain>
    </source>
</reference>
<dbReference type="InterPro" id="IPR018356">
    <property type="entry name" value="Tscrpt_reg_HTH_DeoR_CS"/>
</dbReference>
<dbReference type="PRINTS" id="PR00037">
    <property type="entry name" value="HTHLACR"/>
</dbReference>
<dbReference type="PROSITE" id="PS00894">
    <property type="entry name" value="HTH_DEOR_1"/>
    <property type="match status" value="1"/>
</dbReference>
<protein>
    <submittedName>
        <fullName evidence="5">Transcriptional regulator, DeoR family</fullName>
    </submittedName>
</protein>
<dbReference type="Pfam" id="PF08220">
    <property type="entry name" value="HTH_DeoR"/>
    <property type="match status" value="1"/>
</dbReference>
<proteinExistence type="predicted"/>
<dbReference type="PANTHER" id="PTHR30363">
    <property type="entry name" value="HTH-TYPE TRANSCRIPTIONAL REGULATOR SRLR-RELATED"/>
    <property type="match status" value="1"/>
</dbReference>
<dbReference type="AlphaFoldDB" id="A0A212KZC5"/>
<dbReference type="SUPFAM" id="SSF100950">
    <property type="entry name" value="NagB/RpiA/CoA transferase-like"/>
    <property type="match status" value="1"/>
</dbReference>
<evidence type="ECO:0000256" key="2">
    <source>
        <dbReference type="ARBA" id="ARBA00023125"/>
    </source>
</evidence>
<keyword evidence="2" id="KW-0238">DNA-binding</keyword>
<dbReference type="EMBL" id="FMJC01000001">
    <property type="protein sequence ID" value="SCM70638.1"/>
    <property type="molecule type" value="Genomic_DNA"/>
</dbReference>
<name>A0A212KZC5_9BACT</name>
<dbReference type="InterPro" id="IPR050313">
    <property type="entry name" value="Carb_Metab_HTH_regulators"/>
</dbReference>
<evidence type="ECO:0000313" key="5">
    <source>
        <dbReference type="EMBL" id="SCM70638.1"/>
    </source>
</evidence>
<sequence>MRRSRERRMAMLEAIASGANDIKLLAEKFGVSFSTVRRDLQRLSKEKAVARTYGGAMLAPCIQEENYPVREWQHRAAKQAIAQAAAAQVGDGETIILDGGSTVTSMARFLYDKELTVITNNIKLTAILADAPNIKTIFLGGSIRPISMSAYGPFAEDALRCLTADRAFTSGNGLVADRGLCEATMEQISLKLLMMRQAKETFVLVDASKLGGASQPVWAQLPLTWTLVTDADENLCLPFVQAGARLLCVKASGADGDAREE</sequence>
<dbReference type="InterPro" id="IPR014036">
    <property type="entry name" value="DeoR-like_C"/>
</dbReference>
<dbReference type="SMART" id="SM01134">
    <property type="entry name" value="DeoRC"/>
    <property type="match status" value="1"/>
</dbReference>
<dbReference type="InterPro" id="IPR037171">
    <property type="entry name" value="NagB/RpiA_transferase-like"/>
</dbReference>
<dbReference type="GO" id="GO:0003700">
    <property type="term" value="F:DNA-binding transcription factor activity"/>
    <property type="evidence" value="ECO:0007669"/>
    <property type="project" value="InterPro"/>
</dbReference>
<dbReference type="RefSeq" id="WP_179979391.1">
    <property type="nucleotide sequence ID" value="NZ_LT608333.1"/>
</dbReference>
<dbReference type="PANTHER" id="PTHR30363:SF44">
    <property type="entry name" value="AGA OPERON TRANSCRIPTIONAL REPRESSOR-RELATED"/>
    <property type="match status" value="1"/>
</dbReference>
<evidence type="ECO:0000259" key="4">
    <source>
        <dbReference type="PROSITE" id="PS51000"/>
    </source>
</evidence>
<dbReference type="PROSITE" id="PS51000">
    <property type="entry name" value="HTH_DEOR_2"/>
    <property type="match status" value="1"/>
</dbReference>
<evidence type="ECO:0000256" key="3">
    <source>
        <dbReference type="ARBA" id="ARBA00023163"/>
    </source>
</evidence>
<gene>
    <name evidence="5" type="ORF">KL86DES1_10530</name>
</gene>
<accession>A0A212KZC5</accession>
<organism evidence="5">
    <name type="scientific">uncultured Desulfovibrio sp</name>
    <dbReference type="NCBI Taxonomy" id="167968"/>
    <lineage>
        <taxon>Bacteria</taxon>
        <taxon>Pseudomonadati</taxon>
        <taxon>Thermodesulfobacteriota</taxon>
        <taxon>Desulfovibrionia</taxon>
        <taxon>Desulfovibrionales</taxon>
        <taxon>Desulfovibrionaceae</taxon>
        <taxon>Desulfovibrio</taxon>
        <taxon>environmental samples</taxon>
    </lineage>
</organism>
<dbReference type="Gene3D" id="3.40.50.1360">
    <property type="match status" value="1"/>
</dbReference>
<dbReference type="GO" id="GO:0003677">
    <property type="term" value="F:DNA binding"/>
    <property type="evidence" value="ECO:0007669"/>
    <property type="project" value="UniProtKB-KW"/>
</dbReference>
<feature type="domain" description="HTH deoR-type" evidence="4">
    <location>
        <begin position="3"/>
        <end position="58"/>
    </location>
</feature>
<dbReference type="InterPro" id="IPR036390">
    <property type="entry name" value="WH_DNA-bd_sf"/>
</dbReference>
<keyword evidence="3" id="KW-0804">Transcription</keyword>
<dbReference type="InterPro" id="IPR001034">
    <property type="entry name" value="DeoR_HTH"/>
</dbReference>